<comment type="caution">
    <text evidence="2">The sequence shown here is derived from an EMBL/GenBank/DDBJ whole genome shotgun (WGS) entry which is preliminary data.</text>
</comment>
<name>A0AAN9XSL4_PSOTE</name>
<gene>
    <name evidence="2" type="ORF">VNO78_08408</name>
</gene>
<reference evidence="2 3" key="1">
    <citation type="submission" date="2024-01" db="EMBL/GenBank/DDBJ databases">
        <title>The genomes of 5 underutilized Papilionoideae crops provide insights into root nodulation and disease resistanc.</title>
        <authorList>
            <person name="Jiang F."/>
        </authorList>
    </citation>
    <scope>NUCLEOTIDE SEQUENCE [LARGE SCALE GENOMIC DNA]</scope>
    <source>
        <strain evidence="2">DUOXIRENSHENG_FW03</strain>
        <tissue evidence="2">Leaves</tissue>
    </source>
</reference>
<evidence type="ECO:0000313" key="2">
    <source>
        <dbReference type="EMBL" id="KAK7406777.1"/>
    </source>
</evidence>
<organism evidence="2 3">
    <name type="scientific">Psophocarpus tetragonolobus</name>
    <name type="common">Winged bean</name>
    <name type="synonym">Dolichos tetragonolobus</name>
    <dbReference type="NCBI Taxonomy" id="3891"/>
    <lineage>
        <taxon>Eukaryota</taxon>
        <taxon>Viridiplantae</taxon>
        <taxon>Streptophyta</taxon>
        <taxon>Embryophyta</taxon>
        <taxon>Tracheophyta</taxon>
        <taxon>Spermatophyta</taxon>
        <taxon>Magnoliopsida</taxon>
        <taxon>eudicotyledons</taxon>
        <taxon>Gunneridae</taxon>
        <taxon>Pentapetalae</taxon>
        <taxon>rosids</taxon>
        <taxon>fabids</taxon>
        <taxon>Fabales</taxon>
        <taxon>Fabaceae</taxon>
        <taxon>Papilionoideae</taxon>
        <taxon>50 kb inversion clade</taxon>
        <taxon>NPAAA clade</taxon>
        <taxon>indigoferoid/millettioid clade</taxon>
        <taxon>Phaseoleae</taxon>
        <taxon>Psophocarpus</taxon>
    </lineage>
</organism>
<keyword evidence="3" id="KW-1185">Reference proteome</keyword>
<accession>A0AAN9XSL4</accession>
<dbReference type="AlphaFoldDB" id="A0AAN9XSL4"/>
<dbReference type="EMBL" id="JAYMYS010000002">
    <property type="protein sequence ID" value="KAK7406777.1"/>
    <property type="molecule type" value="Genomic_DNA"/>
</dbReference>
<protein>
    <submittedName>
        <fullName evidence="2">Uncharacterized protein</fullName>
    </submittedName>
</protein>
<proteinExistence type="predicted"/>
<feature type="region of interest" description="Disordered" evidence="1">
    <location>
        <begin position="62"/>
        <end position="86"/>
    </location>
</feature>
<evidence type="ECO:0000256" key="1">
    <source>
        <dbReference type="SAM" id="MobiDB-lite"/>
    </source>
</evidence>
<dbReference type="Proteomes" id="UP001386955">
    <property type="component" value="Unassembled WGS sequence"/>
</dbReference>
<sequence>MSGVSSVTTNHVLFEKRRIGQTEESLLIKKRKRKETNKSPYICTESYFISNSVCPLTISDRPRLNPNSQFPIPPTRVSVSRELHSL</sequence>
<evidence type="ECO:0000313" key="3">
    <source>
        <dbReference type="Proteomes" id="UP001386955"/>
    </source>
</evidence>